<feature type="transmembrane region" description="Helical" evidence="9">
    <location>
        <begin position="436"/>
        <end position="459"/>
    </location>
</feature>
<evidence type="ECO:0000256" key="7">
    <source>
        <dbReference type="ARBA" id="ARBA00023136"/>
    </source>
</evidence>
<comment type="caution">
    <text evidence="9">Lacks conserved residue(s) required for the propagation of feature annotation.</text>
</comment>
<feature type="transmembrane region" description="Helical" evidence="9">
    <location>
        <begin position="398"/>
        <end position="424"/>
    </location>
</feature>
<keyword evidence="5 9" id="KW-0460">Magnesium</keyword>
<dbReference type="GO" id="GO:0015095">
    <property type="term" value="F:magnesium ion transmembrane transporter activity"/>
    <property type="evidence" value="ECO:0007669"/>
    <property type="project" value="UniProtKB-UniRule"/>
</dbReference>
<comment type="caution">
    <text evidence="12">The sequence shown here is derived from an EMBL/GenBank/DDBJ whole genome shotgun (WGS) entry which is preliminary data.</text>
</comment>
<keyword evidence="9" id="KW-1003">Cell membrane</keyword>
<keyword evidence="4 9" id="KW-0812">Transmembrane</keyword>
<dbReference type="InterPro" id="IPR036739">
    <property type="entry name" value="SLC41_membr_dom_sf"/>
</dbReference>
<dbReference type="InterPro" id="IPR000644">
    <property type="entry name" value="CBS_dom"/>
</dbReference>
<keyword evidence="8" id="KW-0129">CBS domain</keyword>
<dbReference type="InterPro" id="IPR006667">
    <property type="entry name" value="SLC41_membr_dom"/>
</dbReference>
<dbReference type="GO" id="GO:0046872">
    <property type="term" value="F:metal ion binding"/>
    <property type="evidence" value="ECO:0007669"/>
    <property type="project" value="UniProtKB-KW"/>
</dbReference>
<dbReference type="Pfam" id="PF01769">
    <property type="entry name" value="MgtE"/>
    <property type="match status" value="1"/>
</dbReference>
<feature type="region of interest" description="Disordered" evidence="10">
    <location>
        <begin position="1"/>
        <end position="31"/>
    </location>
</feature>
<feature type="compositionally biased region" description="Basic and acidic residues" evidence="10">
    <location>
        <begin position="9"/>
        <end position="19"/>
    </location>
</feature>
<dbReference type="InterPro" id="IPR006668">
    <property type="entry name" value="Mg_transptr_MgtE_intracell_dom"/>
</dbReference>
<accession>A0A1B7XBB4</accession>
<evidence type="ECO:0000256" key="10">
    <source>
        <dbReference type="SAM" id="MobiDB-lite"/>
    </source>
</evidence>
<comment type="function">
    <text evidence="9">Acts as a magnesium transporter.</text>
</comment>
<dbReference type="SMART" id="SM00116">
    <property type="entry name" value="CBS"/>
    <property type="match status" value="2"/>
</dbReference>
<dbReference type="RefSeq" id="WP_066855908.1">
    <property type="nucleotide sequence ID" value="NZ_JXMS01000019.1"/>
</dbReference>
<dbReference type="Pfam" id="PF00571">
    <property type="entry name" value="CBS"/>
    <property type="match status" value="2"/>
</dbReference>
<keyword evidence="3 9" id="KW-0813">Transport</keyword>
<evidence type="ECO:0000256" key="4">
    <source>
        <dbReference type="ARBA" id="ARBA00022692"/>
    </source>
</evidence>
<dbReference type="SUPFAM" id="SSF161093">
    <property type="entry name" value="MgtE membrane domain-like"/>
    <property type="match status" value="1"/>
</dbReference>
<evidence type="ECO:0000256" key="9">
    <source>
        <dbReference type="RuleBase" id="RU362011"/>
    </source>
</evidence>
<feature type="transmembrane region" description="Helical" evidence="9">
    <location>
        <begin position="373"/>
        <end position="392"/>
    </location>
</feature>
<dbReference type="NCBIfam" id="TIGR00400">
    <property type="entry name" value="mgtE"/>
    <property type="match status" value="1"/>
</dbReference>
<dbReference type="SUPFAM" id="SSF158791">
    <property type="entry name" value="MgtE N-terminal domain-like"/>
    <property type="match status" value="1"/>
</dbReference>
<dbReference type="OrthoDB" id="9790355at2"/>
<feature type="domain" description="CBS" evidence="11">
    <location>
        <begin position="214"/>
        <end position="271"/>
    </location>
</feature>
<evidence type="ECO:0000313" key="13">
    <source>
        <dbReference type="Proteomes" id="UP000091979"/>
    </source>
</evidence>
<dbReference type="Gene3D" id="1.10.357.20">
    <property type="entry name" value="SLC41 divalent cation transporters, integral membrane domain"/>
    <property type="match status" value="1"/>
</dbReference>
<dbReference type="InterPro" id="IPR006669">
    <property type="entry name" value="MgtE_transporter"/>
</dbReference>
<dbReference type="STRING" id="1560234.SP90_11015"/>
<dbReference type="PATRIC" id="fig|1560234.3.peg.1060"/>
<dbReference type="SUPFAM" id="SSF54631">
    <property type="entry name" value="CBS-domain pair"/>
    <property type="match status" value="1"/>
</dbReference>
<evidence type="ECO:0000259" key="11">
    <source>
        <dbReference type="PROSITE" id="PS51371"/>
    </source>
</evidence>
<evidence type="ECO:0000256" key="6">
    <source>
        <dbReference type="ARBA" id="ARBA00022989"/>
    </source>
</evidence>
<sequence>MTVRKKQHNKEEDAKKASEQNKAVTSDNRCRDEVQSIRTGEFAHPADAADHIENLSIEKQVCMMEHLSTEDAAETLAEMEDRAQTDIIENLDVDVAVRILSEMSPDDATDVLDELDEEHRDVLLERLEADDAEEIRSLLAFDPDTAGGIMNTEIIILNQDLTADQAIMHIRREMEDKEIPYYAYIVDAAERLVGVLSLRNLLLCRPGTVLHEKLSDQSLISVVFDEDKENVAHILSRYNFMALPVVDYEGRLLGVVTYDDVIDIIHEEATEDMLGMVGAGQDETVDTPWLESVKVRLPWLFINMLNSSISAYVVFLFEGSIAQMAILAVLMPIVANQAGNTGQQALAVMIRQLAVERFDRLKSWKAVLREAKVGALTGLIVSMLVMLGVFLFTQNLLLAQVMASALALDMLLGALAGASIPLILKELGRDPAQASSIFLTTLTDGFGFLIFLGLATLFLL</sequence>
<dbReference type="GO" id="GO:0005886">
    <property type="term" value="C:plasma membrane"/>
    <property type="evidence" value="ECO:0007669"/>
    <property type="project" value="UniProtKB-SubCell"/>
</dbReference>
<dbReference type="PANTHER" id="PTHR43773">
    <property type="entry name" value="MAGNESIUM TRANSPORTER MGTE"/>
    <property type="match status" value="1"/>
</dbReference>
<protein>
    <recommendedName>
        <fullName evidence="9">Magnesium transporter MgtE</fullName>
    </recommendedName>
</protein>
<evidence type="ECO:0000256" key="5">
    <source>
        <dbReference type="ARBA" id="ARBA00022842"/>
    </source>
</evidence>
<dbReference type="PANTHER" id="PTHR43773:SF1">
    <property type="entry name" value="MAGNESIUM TRANSPORTER MGTE"/>
    <property type="match status" value="1"/>
</dbReference>
<reference evidence="12 13" key="1">
    <citation type="submission" date="2015-01" db="EMBL/GenBank/DDBJ databases">
        <title>Desulfovibrio sp. JC271 draft genome sequence.</title>
        <authorList>
            <person name="Shivani Y."/>
            <person name="Subhash Y."/>
            <person name="Sasikala C."/>
            <person name="Ramana C.V."/>
        </authorList>
    </citation>
    <scope>NUCLEOTIDE SEQUENCE [LARGE SCALE GENOMIC DNA]</scope>
    <source>
        <strain evidence="12 13">JC271</strain>
    </source>
</reference>
<keyword evidence="7 9" id="KW-0472">Membrane</keyword>
<dbReference type="Pfam" id="PF03448">
    <property type="entry name" value="MgtE_N"/>
    <property type="match status" value="1"/>
</dbReference>
<comment type="subunit">
    <text evidence="9">Homodimer.</text>
</comment>
<keyword evidence="6 9" id="KW-1133">Transmembrane helix</keyword>
<organism evidence="12 13">
    <name type="scientific">Halodesulfovibrio spirochaetisodalis</name>
    <dbReference type="NCBI Taxonomy" id="1560234"/>
    <lineage>
        <taxon>Bacteria</taxon>
        <taxon>Pseudomonadati</taxon>
        <taxon>Thermodesulfobacteriota</taxon>
        <taxon>Desulfovibrionia</taxon>
        <taxon>Desulfovibrionales</taxon>
        <taxon>Desulfovibrionaceae</taxon>
        <taxon>Halodesulfovibrio</taxon>
    </lineage>
</organism>
<gene>
    <name evidence="12" type="ORF">SP90_11015</name>
</gene>
<evidence type="ECO:0000256" key="1">
    <source>
        <dbReference type="ARBA" id="ARBA00004141"/>
    </source>
</evidence>
<evidence type="ECO:0000256" key="3">
    <source>
        <dbReference type="ARBA" id="ARBA00022448"/>
    </source>
</evidence>
<proteinExistence type="inferred from homology"/>
<dbReference type="SMART" id="SM00924">
    <property type="entry name" value="MgtE_N"/>
    <property type="match status" value="1"/>
</dbReference>
<dbReference type="EMBL" id="JXMS01000019">
    <property type="protein sequence ID" value="OBQ46654.1"/>
    <property type="molecule type" value="Genomic_DNA"/>
</dbReference>
<dbReference type="Gene3D" id="1.25.60.10">
    <property type="entry name" value="MgtE N-terminal domain-like"/>
    <property type="match status" value="1"/>
</dbReference>
<comment type="subcellular location">
    <subcellularLocation>
        <location evidence="9">Cell membrane</location>
        <topology evidence="9">Multi-pass membrane protein</topology>
    </subcellularLocation>
    <subcellularLocation>
        <location evidence="1">Membrane</location>
        <topology evidence="1">Multi-pass membrane protein</topology>
    </subcellularLocation>
</comment>
<name>A0A1B7XBB4_9BACT</name>
<evidence type="ECO:0000256" key="2">
    <source>
        <dbReference type="ARBA" id="ARBA00009749"/>
    </source>
</evidence>
<dbReference type="Gene3D" id="3.10.580.10">
    <property type="entry name" value="CBS-domain"/>
    <property type="match status" value="1"/>
</dbReference>
<dbReference type="Proteomes" id="UP000091979">
    <property type="component" value="Unassembled WGS sequence"/>
</dbReference>
<dbReference type="CDD" id="cd04606">
    <property type="entry name" value="CBS_pair_Mg_transporter"/>
    <property type="match status" value="1"/>
</dbReference>
<comment type="similarity">
    <text evidence="2 9">Belongs to the SLC41A transporter family.</text>
</comment>
<evidence type="ECO:0000313" key="12">
    <source>
        <dbReference type="EMBL" id="OBQ46654.1"/>
    </source>
</evidence>
<dbReference type="AlphaFoldDB" id="A0A1B7XBB4"/>
<keyword evidence="13" id="KW-1185">Reference proteome</keyword>
<dbReference type="InterPro" id="IPR038076">
    <property type="entry name" value="MgtE_N_sf"/>
</dbReference>
<keyword evidence="9" id="KW-0479">Metal-binding</keyword>
<dbReference type="PROSITE" id="PS51371">
    <property type="entry name" value="CBS"/>
    <property type="match status" value="1"/>
</dbReference>
<dbReference type="InterPro" id="IPR046342">
    <property type="entry name" value="CBS_dom_sf"/>
</dbReference>
<evidence type="ECO:0000256" key="8">
    <source>
        <dbReference type="PROSITE-ProRule" id="PRU00703"/>
    </source>
</evidence>